<comment type="caution">
    <text evidence="2">The sequence shown here is derived from an EMBL/GenBank/DDBJ whole genome shotgun (WGS) entry which is preliminary data.</text>
</comment>
<evidence type="ECO:0000313" key="2">
    <source>
        <dbReference type="EMBL" id="GAA0218068.1"/>
    </source>
</evidence>
<name>A0ABN0TC60_9PSEU</name>
<keyword evidence="1" id="KW-0812">Transmembrane</keyword>
<dbReference type="Proteomes" id="UP001500416">
    <property type="component" value="Unassembled WGS sequence"/>
</dbReference>
<sequence length="217" mass="23378">MTVVVRLRPSPRWWVWRPGVERAEVVAAAVRRARRGRARLFAAVGLPLCGVIAVVVPGTGWKVGLVAAVLVGAAVVGAVPPRVSEWDVVAAADGADVVHCEQFADPEQRRRARRLCEHFLAVAEVSDSPRLRGVEVSLWRALVALRESLVVRDALARAENRVGLAAEIAESTRGLAGLDRRVDEFAAALRIAVEEVAEVDPESAESALRRVAALDPI</sequence>
<keyword evidence="1" id="KW-0472">Membrane</keyword>
<dbReference type="RefSeq" id="WP_343932873.1">
    <property type="nucleotide sequence ID" value="NZ_BAAABU010000002.1"/>
</dbReference>
<organism evidence="2 3">
    <name type="scientific">Saccharothrix mutabilis subsp. mutabilis</name>
    <dbReference type="NCBI Taxonomy" id="66855"/>
    <lineage>
        <taxon>Bacteria</taxon>
        <taxon>Bacillati</taxon>
        <taxon>Actinomycetota</taxon>
        <taxon>Actinomycetes</taxon>
        <taxon>Pseudonocardiales</taxon>
        <taxon>Pseudonocardiaceae</taxon>
        <taxon>Saccharothrix</taxon>
    </lineage>
</organism>
<evidence type="ECO:0008006" key="4">
    <source>
        <dbReference type="Google" id="ProtNLM"/>
    </source>
</evidence>
<keyword evidence="1" id="KW-1133">Transmembrane helix</keyword>
<evidence type="ECO:0000313" key="3">
    <source>
        <dbReference type="Proteomes" id="UP001500416"/>
    </source>
</evidence>
<evidence type="ECO:0000256" key="1">
    <source>
        <dbReference type="SAM" id="Phobius"/>
    </source>
</evidence>
<keyword evidence="3" id="KW-1185">Reference proteome</keyword>
<proteinExistence type="predicted"/>
<gene>
    <name evidence="2" type="ORF">GCM10010492_14910</name>
</gene>
<dbReference type="EMBL" id="BAAABU010000002">
    <property type="protein sequence ID" value="GAA0218068.1"/>
    <property type="molecule type" value="Genomic_DNA"/>
</dbReference>
<feature type="transmembrane region" description="Helical" evidence="1">
    <location>
        <begin position="40"/>
        <end position="57"/>
    </location>
</feature>
<accession>A0ABN0TC60</accession>
<reference evidence="2 3" key="1">
    <citation type="journal article" date="2019" name="Int. J. Syst. Evol. Microbiol.">
        <title>The Global Catalogue of Microorganisms (GCM) 10K type strain sequencing project: providing services to taxonomists for standard genome sequencing and annotation.</title>
        <authorList>
            <consortium name="The Broad Institute Genomics Platform"/>
            <consortium name="The Broad Institute Genome Sequencing Center for Infectious Disease"/>
            <person name="Wu L."/>
            <person name="Ma J."/>
        </authorList>
    </citation>
    <scope>NUCLEOTIDE SEQUENCE [LARGE SCALE GENOMIC DNA]</scope>
    <source>
        <strain evidence="2 3">JCM 3380</strain>
    </source>
</reference>
<protein>
    <recommendedName>
        <fullName evidence="4">Integral membrane protein</fullName>
    </recommendedName>
</protein>